<dbReference type="SUPFAM" id="SSF52047">
    <property type="entry name" value="RNI-like"/>
    <property type="match status" value="1"/>
</dbReference>
<dbReference type="AlphaFoldDB" id="A0A9P6EJ52"/>
<dbReference type="Gene3D" id="3.80.10.10">
    <property type="entry name" value="Ribonuclease Inhibitor"/>
    <property type="match status" value="1"/>
</dbReference>
<comment type="caution">
    <text evidence="1">The sequence shown here is derived from an EMBL/GenBank/DDBJ whole genome shotgun (WGS) entry which is preliminary data.</text>
</comment>
<keyword evidence="2" id="KW-1185">Reference proteome</keyword>
<organism evidence="1 2">
    <name type="scientific">Crepidotus variabilis</name>
    <dbReference type="NCBI Taxonomy" id="179855"/>
    <lineage>
        <taxon>Eukaryota</taxon>
        <taxon>Fungi</taxon>
        <taxon>Dikarya</taxon>
        <taxon>Basidiomycota</taxon>
        <taxon>Agaricomycotina</taxon>
        <taxon>Agaricomycetes</taxon>
        <taxon>Agaricomycetidae</taxon>
        <taxon>Agaricales</taxon>
        <taxon>Agaricineae</taxon>
        <taxon>Crepidotaceae</taxon>
        <taxon>Crepidotus</taxon>
    </lineage>
</organism>
<sequence length="601" mass="68339">MSQSKTQTCFRLREKHATLMAQARDMAERANALAPISQLPTEIFHAIFFLLAHLHDDVRPPSLWWQGLEIDLPSSPYTREIRRVSQVCRSWRSLALGAPGLWNPTIDCFGLGGGHRWVSETLQRSASVPLNVVVNTILPHRFWLPSFRNGVLNNLSRIERLLIAVNSDEAVSEYVFKKIDKRATILDTLIITDLRLPVTDSPLELYEDEYPGETGEDEVDEDYDDDYESLPFLQVDQHNYPPKLRSLHLSGYMLPLDSSLYTNLTSLRIDYFMSKSLDARAWCGFLSKLENLASLALFDCIWRGRTDHHDMPHLSLPNLRTFKIAGTAQAVGLFFVHLFMGAPTALRVLDVNIRNVKPDDPNFDTLLETLAKVLSQHIRVAERKTLFQFLYSNGVTISDRFCEFEGRDYEMKVRIKGIFNGTVVRKNTLIPTFQSLVTSKSIKEYVHSPDIVPPLPHQVLATLTAPFVDLPGLQITLTSTFNNFKRFFHDETNANLVPNFPLSLPQVKTIKIEEMDWATCSYTGFEHFIRWRKLGGVPLQTLKFQLAHRGQLSGHLQQALGFCEELRGSGTNIVLGRLDSGDSLDSDDMTPYFPEDTDILN</sequence>
<dbReference type="OrthoDB" id="3224080at2759"/>
<evidence type="ECO:0000313" key="1">
    <source>
        <dbReference type="EMBL" id="KAF9529904.1"/>
    </source>
</evidence>
<dbReference type="EMBL" id="MU157843">
    <property type="protein sequence ID" value="KAF9529904.1"/>
    <property type="molecule type" value="Genomic_DNA"/>
</dbReference>
<reference evidence="1" key="1">
    <citation type="submission" date="2020-11" db="EMBL/GenBank/DDBJ databases">
        <authorList>
            <consortium name="DOE Joint Genome Institute"/>
            <person name="Ahrendt S."/>
            <person name="Riley R."/>
            <person name="Andreopoulos W."/>
            <person name="Labutti K."/>
            <person name="Pangilinan J."/>
            <person name="Ruiz-Duenas F.J."/>
            <person name="Barrasa J.M."/>
            <person name="Sanchez-Garcia M."/>
            <person name="Camarero S."/>
            <person name="Miyauchi S."/>
            <person name="Serrano A."/>
            <person name="Linde D."/>
            <person name="Babiker R."/>
            <person name="Drula E."/>
            <person name="Ayuso-Fernandez I."/>
            <person name="Pacheco R."/>
            <person name="Padilla G."/>
            <person name="Ferreira P."/>
            <person name="Barriuso J."/>
            <person name="Kellner H."/>
            <person name="Castanera R."/>
            <person name="Alfaro M."/>
            <person name="Ramirez L."/>
            <person name="Pisabarro A.G."/>
            <person name="Kuo A."/>
            <person name="Tritt A."/>
            <person name="Lipzen A."/>
            <person name="He G."/>
            <person name="Yan M."/>
            <person name="Ng V."/>
            <person name="Cullen D."/>
            <person name="Martin F."/>
            <person name="Rosso M.-N."/>
            <person name="Henrissat B."/>
            <person name="Hibbett D."/>
            <person name="Martinez A.T."/>
            <person name="Grigoriev I.V."/>
        </authorList>
    </citation>
    <scope>NUCLEOTIDE SEQUENCE</scope>
    <source>
        <strain evidence="1">CBS 506.95</strain>
    </source>
</reference>
<name>A0A9P6EJ52_9AGAR</name>
<gene>
    <name evidence="1" type="ORF">CPB83DRAFT_905738</name>
</gene>
<dbReference type="InterPro" id="IPR032675">
    <property type="entry name" value="LRR_dom_sf"/>
</dbReference>
<protein>
    <recommendedName>
        <fullName evidence="3">F-box domain-containing protein</fullName>
    </recommendedName>
</protein>
<proteinExistence type="predicted"/>
<evidence type="ECO:0000313" key="2">
    <source>
        <dbReference type="Proteomes" id="UP000807306"/>
    </source>
</evidence>
<evidence type="ECO:0008006" key="3">
    <source>
        <dbReference type="Google" id="ProtNLM"/>
    </source>
</evidence>
<dbReference type="Proteomes" id="UP000807306">
    <property type="component" value="Unassembled WGS sequence"/>
</dbReference>
<dbReference type="Gene3D" id="1.20.1280.50">
    <property type="match status" value="1"/>
</dbReference>
<accession>A0A9P6EJ52</accession>